<name>L2FZ59_COLFN</name>
<protein>
    <submittedName>
        <fullName evidence="2">Cytochrome b5-like heme steroid binding domain containing protein</fullName>
    </submittedName>
</protein>
<dbReference type="HOGENOM" id="CLU_1461210_0_0_1"/>
<accession>L2FZ59</accession>
<reference evidence="2" key="1">
    <citation type="submission" date="2012-08" db="EMBL/GenBank/DDBJ databases">
        <title>Genome analysis of Colletotrichum orbiculare and Colletotrichum fructicola.</title>
        <authorList>
            <person name="Gan P.H.P."/>
            <person name="Ikeda K."/>
            <person name="Irieda H."/>
            <person name="Narusaka M."/>
            <person name="O'Connell R.J."/>
            <person name="Narusaka Y."/>
            <person name="Takano Y."/>
            <person name="Kubo Y."/>
            <person name="Shirasu K."/>
        </authorList>
    </citation>
    <scope>NUCLEOTIDE SEQUENCE</scope>
    <source>
        <strain evidence="2">Nara gc5</strain>
    </source>
</reference>
<dbReference type="EMBL" id="KB020738">
    <property type="protein sequence ID" value="ELA31729.1"/>
    <property type="molecule type" value="Genomic_DNA"/>
</dbReference>
<gene>
    <name evidence="2" type="ORF">CGGC5_8198</name>
</gene>
<dbReference type="STRING" id="1213859.L2FZ59"/>
<feature type="region of interest" description="Disordered" evidence="1">
    <location>
        <begin position="1"/>
        <end position="28"/>
    </location>
</feature>
<proteinExistence type="predicted"/>
<evidence type="ECO:0000256" key="1">
    <source>
        <dbReference type="SAM" id="MobiDB-lite"/>
    </source>
</evidence>
<evidence type="ECO:0000313" key="2">
    <source>
        <dbReference type="EMBL" id="ELA31729.1"/>
    </source>
</evidence>
<sequence>MADDKNSRGAVAAPSKKKKKSKKANDDGAEEYSPWLDILRVISFLALASCALSYLISNGESFFWGFKNKPWYLKVDYWKSKLDRTPDMRGVEDMFLPLDDPEVDRHWSYDEMQKKMAEERAEAHRMVEQTLKHWVDFFSKSDKYIKVGRVKREEGWLDKAKPPKLCEQAAKGRVKRKIPGQEEQK</sequence>
<dbReference type="AlphaFoldDB" id="L2FZ59"/>
<organism evidence="2">
    <name type="scientific">Colletotrichum fructicola (strain Nara gc5)</name>
    <name type="common">Anthracnose fungus</name>
    <name type="synonym">Colletotrichum gloeosporioides (strain Nara gc5)</name>
    <dbReference type="NCBI Taxonomy" id="1213859"/>
    <lineage>
        <taxon>Eukaryota</taxon>
        <taxon>Fungi</taxon>
        <taxon>Dikarya</taxon>
        <taxon>Ascomycota</taxon>
        <taxon>Pezizomycotina</taxon>
        <taxon>Sordariomycetes</taxon>
        <taxon>Hypocreomycetidae</taxon>
        <taxon>Glomerellales</taxon>
        <taxon>Glomerellaceae</taxon>
        <taxon>Colletotrichum</taxon>
        <taxon>Colletotrichum gloeosporioides species complex</taxon>
    </lineage>
</organism>